<gene>
    <name evidence="2" type="ordered locus">KSE_64695</name>
</gene>
<sequence length="134" mass="13640">MTTTLDEETEAAELATAAVREPPRPCGSHRGGPETPAVPVVADGLSHPERITTETTDLPERSVRAAVTGPGRRRDTAGDGTRPSAPDQPRCGRPASVRSGIADAGHAGGSAPVAAASRAPAGIHTIVVQIRISV</sequence>
<protein>
    <submittedName>
        <fullName evidence="2">Uncharacterized protein</fullName>
    </submittedName>
</protein>
<dbReference type="EMBL" id="AP010968">
    <property type="protein sequence ID" value="BAJ32229.1"/>
    <property type="molecule type" value="Genomic_DNA"/>
</dbReference>
<evidence type="ECO:0000313" key="2">
    <source>
        <dbReference type="EMBL" id="BAJ32229.1"/>
    </source>
</evidence>
<dbReference type="AlphaFoldDB" id="E4N245"/>
<keyword evidence="3" id="KW-1185">Reference proteome</keyword>
<dbReference type="Proteomes" id="UP000007076">
    <property type="component" value="Chromosome"/>
</dbReference>
<organism evidence="2 3">
    <name type="scientific">Kitasatospora setae (strain ATCC 33774 / DSM 43861 / JCM 3304 / KCC A-0304 / NBRC 14216 / KM-6054)</name>
    <name type="common">Streptomyces setae</name>
    <dbReference type="NCBI Taxonomy" id="452652"/>
    <lineage>
        <taxon>Bacteria</taxon>
        <taxon>Bacillati</taxon>
        <taxon>Actinomycetota</taxon>
        <taxon>Actinomycetes</taxon>
        <taxon>Kitasatosporales</taxon>
        <taxon>Streptomycetaceae</taxon>
        <taxon>Kitasatospora</taxon>
    </lineage>
</organism>
<feature type="compositionally biased region" description="Acidic residues" evidence="1">
    <location>
        <begin position="1"/>
        <end position="11"/>
    </location>
</feature>
<dbReference type="STRING" id="452652.KSE_64695"/>
<dbReference type="HOGENOM" id="CLU_1893424_0_0_11"/>
<feature type="compositionally biased region" description="Basic and acidic residues" evidence="1">
    <location>
        <begin position="46"/>
        <end position="63"/>
    </location>
</feature>
<feature type="compositionally biased region" description="Low complexity" evidence="1">
    <location>
        <begin position="109"/>
        <end position="122"/>
    </location>
</feature>
<feature type="region of interest" description="Disordered" evidence="1">
    <location>
        <begin position="1"/>
        <end position="122"/>
    </location>
</feature>
<reference evidence="2 3" key="1">
    <citation type="journal article" date="2010" name="DNA Res.">
        <title>Genome sequence of Kitasatospora setae NBRC 14216T: an evolutionary snapshot of the family Streptomycetaceae.</title>
        <authorList>
            <person name="Ichikawa N."/>
            <person name="Oguchi A."/>
            <person name="Ikeda H."/>
            <person name="Ishikawa J."/>
            <person name="Kitani S."/>
            <person name="Watanabe Y."/>
            <person name="Nakamura S."/>
            <person name="Katano Y."/>
            <person name="Kishi E."/>
            <person name="Sasagawa M."/>
            <person name="Ankai A."/>
            <person name="Fukui S."/>
            <person name="Hashimoto Y."/>
            <person name="Kamata S."/>
            <person name="Otoguro M."/>
            <person name="Tanikawa S."/>
            <person name="Nihira T."/>
            <person name="Horinouchi S."/>
            <person name="Ohnishi Y."/>
            <person name="Hayakawa M."/>
            <person name="Kuzuyama T."/>
            <person name="Arisawa A."/>
            <person name="Nomoto F."/>
            <person name="Miura H."/>
            <person name="Takahashi Y."/>
            <person name="Fujita N."/>
        </authorList>
    </citation>
    <scope>NUCLEOTIDE SEQUENCE [LARGE SCALE GENOMIC DNA]</scope>
    <source>
        <strain evidence="3">ATCC 33774 / DSM 43861 / JCM 3304 / KCC A-0304 / NBRC 14216 / KM-6054</strain>
    </source>
</reference>
<dbReference type="KEGG" id="ksk:KSE_64695"/>
<name>E4N245_KITSK</name>
<proteinExistence type="predicted"/>
<evidence type="ECO:0000313" key="3">
    <source>
        <dbReference type="Proteomes" id="UP000007076"/>
    </source>
</evidence>
<accession>E4N245</accession>
<evidence type="ECO:0000256" key="1">
    <source>
        <dbReference type="SAM" id="MobiDB-lite"/>
    </source>
</evidence>